<name>A0A4U0VVQ5_9PEZI</name>
<sequence>KATSIADLAAVLLEQDEMGRKTKVKREDELGADRKDEVKEMLQLAEAHEKEGLGELSRELEGVRARLENKQPDPEGMSKGMLRREFKRLTARIARIQFAADAVADVQGTPRAQRTVQAEAVAGEVVESPDTLTSSATSAPPHSEEAVATSEPTSSSTEQSSEPTTPSPTTTIRTNEEWSALLPRFPPLSANDLPKLSPLRAKLRRLSSPIFSTEGVKVVWKDLLDAEFAGAWPGGVVHERMVGSEYSAARGGPVEKKDGRPKWSPPSPSDPKKRKEFVEKVKERILKEIKKSGSVLRAPKPVDVEGSVQGGGEAEERV</sequence>
<feature type="region of interest" description="Disordered" evidence="1">
    <location>
        <begin position="248"/>
        <end position="276"/>
    </location>
</feature>
<keyword evidence="3" id="KW-1185">Reference proteome</keyword>
<dbReference type="OrthoDB" id="10599121at2759"/>
<reference evidence="2 3" key="1">
    <citation type="submission" date="2017-03" db="EMBL/GenBank/DDBJ databases">
        <title>Genomes of endolithic fungi from Antarctica.</title>
        <authorList>
            <person name="Coleine C."/>
            <person name="Masonjones S."/>
            <person name="Stajich J.E."/>
        </authorList>
    </citation>
    <scope>NUCLEOTIDE SEQUENCE [LARGE SCALE GENOMIC DNA]</scope>
    <source>
        <strain evidence="2 3">CCFEE 5184</strain>
    </source>
</reference>
<dbReference type="STRING" id="329884.A0A4U0VVQ5"/>
<feature type="compositionally biased region" description="Low complexity" evidence="1">
    <location>
        <begin position="146"/>
        <end position="171"/>
    </location>
</feature>
<gene>
    <name evidence="2" type="ORF">B0A55_13268</name>
</gene>
<protein>
    <submittedName>
        <fullName evidence="2">Uncharacterized protein</fullName>
    </submittedName>
</protein>
<organism evidence="2 3">
    <name type="scientific">Friedmanniomyces simplex</name>
    <dbReference type="NCBI Taxonomy" id="329884"/>
    <lineage>
        <taxon>Eukaryota</taxon>
        <taxon>Fungi</taxon>
        <taxon>Dikarya</taxon>
        <taxon>Ascomycota</taxon>
        <taxon>Pezizomycotina</taxon>
        <taxon>Dothideomycetes</taxon>
        <taxon>Dothideomycetidae</taxon>
        <taxon>Mycosphaerellales</taxon>
        <taxon>Teratosphaeriaceae</taxon>
        <taxon>Friedmanniomyces</taxon>
    </lineage>
</organism>
<dbReference type="Proteomes" id="UP000309340">
    <property type="component" value="Unassembled WGS sequence"/>
</dbReference>
<feature type="compositionally biased region" description="Polar residues" evidence="1">
    <location>
        <begin position="130"/>
        <end position="140"/>
    </location>
</feature>
<dbReference type="EMBL" id="NAJQ01001738">
    <property type="protein sequence ID" value="TKA53771.1"/>
    <property type="molecule type" value="Genomic_DNA"/>
</dbReference>
<feature type="region of interest" description="Disordered" evidence="1">
    <location>
        <begin position="296"/>
        <end position="318"/>
    </location>
</feature>
<feature type="non-terminal residue" evidence="2">
    <location>
        <position position="1"/>
    </location>
</feature>
<accession>A0A4U0VVQ5</accession>
<evidence type="ECO:0000313" key="2">
    <source>
        <dbReference type="EMBL" id="TKA53771.1"/>
    </source>
</evidence>
<proteinExistence type="predicted"/>
<comment type="caution">
    <text evidence="2">The sequence shown here is derived from an EMBL/GenBank/DDBJ whole genome shotgun (WGS) entry which is preliminary data.</text>
</comment>
<evidence type="ECO:0000313" key="3">
    <source>
        <dbReference type="Proteomes" id="UP000309340"/>
    </source>
</evidence>
<dbReference type="AlphaFoldDB" id="A0A4U0VVQ5"/>
<feature type="region of interest" description="Disordered" evidence="1">
    <location>
        <begin position="105"/>
        <end position="178"/>
    </location>
</feature>
<evidence type="ECO:0000256" key="1">
    <source>
        <dbReference type="SAM" id="MobiDB-lite"/>
    </source>
</evidence>